<dbReference type="RefSeq" id="WP_213237677.1">
    <property type="nucleotide sequence ID" value="NZ_JAHBCL010000026.1"/>
</dbReference>
<comment type="caution">
    <text evidence="2">The sequence shown here is derived from an EMBL/GenBank/DDBJ whole genome shotgun (WGS) entry which is preliminary data.</text>
</comment>
<dbReference type="Gene3D" id="3.40.30.10">
    <property type="entry name" value="Glutaredoxin"/>
    <property type="match status" value="1"/>
</dbReference>
<dbReference type="PANTHER" id="PTHR13887">
    <property type="entry name" value="GLUTATHIONE S-TRANSFERASE KAPPA"/>
    <property type="match status" value="1"/>
</dbReference>
<protein>
    <submittedName>
        <fullName evidence="2">DsbA family oxidoreductase</fullName>
    </submittedName>
</protein>
<gene>
    <name evidence="2" type="ORF">KHM83_14110</name>
</gene>
<proteinExistence type="predicted"/>
<evidence type="ECO:0000259" key="1">
    <source>
        <dbReference type="Pfam" id="PF01323"/>
    </source>
</evidence>
<dbReference type="Pfam" id="PF01323">
    <property type="entry name" value="DSBA"/>
    <property type="match status" value="1"/>
</dbReference>
<sequence>MKIEIWSDFACPFCYIGETAMMKALEAMGLAESTVVEFKSFQLDVNAKRVPGKDLNEMLAEKYNISYEQAKTSNANIIKMAAEVGLHYDFDHIKPNHTGMAHEMHKFAEANGKGMEAAQLLFKAYLEDGVDIGEMISLLQIAEQIDLPPEALKEALDEKRYLEAVVTDQAIAHQQRIQSVPYFVIDRQYAISGAQSIDYFKMALRQILNETQGRESELPITGQ</sequence>
<dbReference type="Proteomes" id="UP000746471">
    <property type="component" value="Unassembled WGS sequence"/>
</dbReference>
<feature type="domain" description="DSBA-like thioredoxin" evidence="1">
    <location>
        <begin position="3"/>
        <end position="204"/>
    </location>
</feature>
<reference evidence="2 3" key="1">
    <citation type="submission" date="2021-05" db="EMBL/GenBank/DDBJ databases">
        <title>Fusibacter ferrireducens sp. nov., an anaerobic, sulfur- and Fe-reducing bacterium isolated from the mangrove sediment.</title>
        <authorList>
            <person name="Qiu D."/>
        </authorList>
    </citation>
    <scope>NUCLEOTIDE SEQUENCE [LARGE SCALE GENOMIC DNA]</scope>
    <source>
        <strain evidence="2 3">DSM 12116</strain>
    </source>
</reference>
<organism evidence="2 3">
    <name type="scientific">Fusibacter paucivorans</name>
    <dbReference type="NCBI Taxonomy" id="76009"/>
    <lineage>
        <taxon>Bacteria</taxon>
        <taxon>Bacillati</taxon>
        <taxon>Bacillota</taxon>
        <taxon>Clostridia</taxon>
        <taxon>Eubacteriales</taxon>
        <taxon>Eubacteriales Family XII. Incertae Sedis</taxon>
        <taxon>Fusibacter</taxon>
    </lineage>
</organism>
<dbReference type="InterPro" id="IPR036249">
    <property type="entry name" value="Thioredoxin-like_sf"/>
</dbReference>
<evidence type="ECO:0000313" key="3">
    <source>
        <dbReference type="Proteomes" id="UP000746471"/>
    </source>
</evidence>
<dbReference type="EMBL" id="JAHBCL010000026">
    <property type="protein sequence ID" value="MBS7527815.1"/>
    <property type="molecule type" value="Genomic_DNA"/>
</dbReference>
<dbReference type="PANTHER" id="PTHR13887:SF41">
    <property type="entry name" value="THIOREDOXIN SUPERFAMILY PROTEIN"/>
    <property type="match status" value="1"/>
</dbReference>
<accession>A0ABS5PRM4</accession>
<evidence type="ECO:0000313" key="2">
    <source>
        <dbReference type="EMBL" id="MBS7527815.1"/>
    </source>
</evidence>
<keyword evidence="3" id="KW-1185">Reference proteome</keyword>
<dbReference type="CDD" id="cd03024">
    <property type="entry name" value="DsbA_FrnE"/>
    <property type="match status" value="1"/>
</dbReference>
<name>A0ABS5PRM4_9FIRM</name>
<dbReference type="InterPro" id="IPR001853">
    <property type="entry name" value="DSBA-like_thioredoxin_dom"/>
</dbReference>
<dbReference type="SUPFAM" id="SSF52833">
    <property type="entry name" value="Thioredoxin-like"/>
    <property type="match status" value="1"/>
</dbReference>